<keyword evidence="1" id="KW-0812">Transmembrane</keyword>
<gene>
    <name evidence="2" type="ORF">DUE52_26520</name>
</gene>
<dbReference type="OrthoDB" id="329514at2"/>
<organism evidence="2 3">
    <name type="scientific">Larkinella punicea</name>
    <dbReference type="NCBI Taxonomy" id="2315727"/>
    <lineage>
        <taxon>Bacteria</taxon>
        <taxon>Pseudomonadati</taxon>
        <taxon>Bacteroidota</taxon>
        <taxon>Cytophagia</taxon>
        <taxon>Cytophagales</taxon>
        <taxon>Spirosomataceae</taxon>
        <taxon>Larkinella</taxon>
    </lineage>
</organism>
<comment type="caution">
    <text evidence="2">The sequence shown here is derived from an EMBL/GenBank/DDBJ whole genome shotgun (WGS) entry which is preliminary data.</text>
</comment>
<feature type="transmembrane region" description="Helical" evidence="1">
    <location>
        <begin position="12"/>
        <end position="33"/>
    </location>
</feature>
<dbReference type="EMBL" id="QOWE01000027">
    <property type="protein sequence ID" value="RCR66435.1"/>
    <property type="molecule type" value="Genomic_DNA"/>
</dbReference>
<evidence type="ECO:0000256" key="1">
    <source>
        <dbReference type="SAM" id="Phobius"/>
    </source>
</evidence>
<feature type="transmembrane region" description="Helical" evidence="1">
    <location>
        <begin position="45"/>
        <end position="66"/>
    </location>
</feature>
<keyword evidence="1" id="KW-0472">Membrane</keyword>
<reference evidence="2 3" key="1">
    <citation type="submission" date="2018-07" db="EMBL/GenBank/DDBJ databases">
        <title>Genome analysis of Larkinella rosea.</title>
        <authorList>
            <person name="Zhou Z."/>
            <person name="Wang G."/>
        </authorList>
    </citation>
    <scope>NUCLEOTIDE SEQUENCE [LARGE SCALE GENOMIC DNA]</scope>
    <source>
        <strain evidence="3">zzj9</strain>
    </source>
</reference>
<accession>A0A368JGQ0</accession>
<feature type="transmembrane region" description="Helical" evidence="1">
    <location>
        <begin position="126"/>
        <end position="145"/>
    </location>
</feature>
<dbReference type="Proteomes" id="UP000253383">
    <property type="component" value="Unassembled WGS sequence"/>
</dbReference>
<evidence type="ECO:0000313" key="3">
    <source>
        <dbReference type="Proteomes" id="UP000253383"/>
    </source>
</evidence>
<keyword evidence="1" id="KW-1133">Transmembrane helix</keyword>
<dbReference type="RefSeq" id="WP_114409108.1">
    <property type="nucleotide sequence ID" value="NZ_QOWE01000027.1"/>
</dbReference>
<feature type="transmembrane region" description="Helical" evidence="1">
    <location>
        <begin position="86"/>
        <end position="106"/>
    </location>
</feature>
<dbReference type="AlphaFoldDB" id="A0A368JGQ0"/>
<evidence type="ECO:0000313" key="2">
    <source>
        <dbReference type="EMBL" id="RCR66435.1"/>
    </source>
</evidence>
<name>A0A368JGQ0_9BACT</name>
<protein>
    <submittedName>
        <fullName evidence="2">Cytochrome B</fullName>
    </submittedName>
</protein>
<proteinExistence type="predicted"/>
<keyword evidence="3" id="KW-1185">Reference proteome</keyword>
<sequence length="153" mass="17428">MFYNILVRAHSGLRWVVLILLLAAIVTAFRKWQGRDEYTPGNNKLYLFTLIATHTQFLIGLILYFISPKVPLFEGGIDMGTIMKTALYRFYTIEHITGMLIAVVLITIGRSKSRRISGPVQKHRTVFIFFGLGLLAILISIPWPFRIPGAGWF</sequence>